<gene>
    <name evidence="1" type="ORF">YC6258_04433</name>
</gene>
<reference evidence="1 2" key="1">
    <citation type="submission" date="2014-01" db="EMBL/GenBank/DDBJ databases">
        <title>Full genme sequencing of cellulolytic bacterium Gynuella sunshinyii YC6258T gen. nov., sp. nov.</title>
        <authorList>
            <person name="Khan H."/>
            <person name="Chung E.J."/>
            <person name="Chung Y.R."/>
        </authorList>
    </citation>
    <scope>NUCLEOTIDE SEQUENCE [LARGE SCALE GENOMIC DNA]</scope>
    <source>
        <strain evidence="1 2">YC6258</strain>
    </source>
</reference>
<name>A0A0C5VAU1_9GAMM</name>
<dbReference type="HOGENOM" id="CLU_067347_0_0_6"/>
<organism evidence="1 2">
    <name type="scientific">Gynuella sunshinyii YC6258</name>
    <dbReference type="NCBI Taxonomy" id="1445510"/>
    <lineage>
        <taxon>Bacteria</taxon>
        <taxon>Pseudomonadati</taxon>
        <taxon>Pseudomonadota</taxon>
        <taxon>Gammaproteobacteria</taxon>
        <taxon>Oceanospirillales</taxon>
        <taxon>Saccharospirillaceae</taxon>
        <taxon>Gynuella</taxon>
    </lineage>
</organism>
<evidence type="ECO:0000313" key="1">
    <source>
        <dbReference type="EMBL" id="AJQ96465.1"/>
    </source>
</evidence>
<dbReference type="InterPro" id="IPR016195">
    <property type="entry name" value="Pol/histidinol_Pase-like"/>
</dbReference>
<keyword evidence="2" id="KW-1185">Reference proteome</keyword>
<dbReference type="Gene3D" id="3.20.20.140">
    <property type="entry name" value="Metal-dependent hydrolases"/>
    <property type="match status" value="1"/>
</dbReference>
<dbReference type="GO" id="GO:0004534">
    <property type="term" value="F:5'-3' RNA exonuclease activity"/>
    <property type="evidence" value="ECO:0007669"/>
    <property type="project" value="TreeGrafter"/>
</dbReference>
<accession>A0A0C5VAU1</accession>
<dbReference type="SUPFAM" id="SSF89550">
    <property type="entry name" value="PHP domain-like"/>
    <property type="match status" value="1"/>
</dbReference>
<dbReference type="PANTHER" id="PTHR42924:SF3">
    <property type="entry name" value="POLYMERASE_HISTIDINOL PHOSPHATASE N-TERMINAL DOMAIN-CONTAINING PROTEIN"/>
    <property type="match status" value="1"/>
</dbReference>
<dbReference type="KEGG" id="gsn:YC6258_04433"/>
<dbReference type="PANTHER" id="PTHR42924">
    <property type="entry name" value="EXONUCLEASE"/>
    <property type="match status" value="1"/>
</dbReference>
<dbReference type="GO" id="GO:0035312">
    <property type="term" value="F:5'-3' DNA exonuclease activity"/>
    <property type="evidence" value="ECO:0007669"/>
    <property type="project" value="TreeGrafter"/>
</dbReference>
<sequence>MERAVEKNVVVLALTDHDTIAGVRELQHAAAGRLQIITGIEFSSVWNGVGIHIVGLNFDLDVIAEATAEQLLARDKRAHVIAERLEKKGFFGAYEGARSYAQNSLGRAHFSRWLVDQGYCRTQAEAFKKWLGAGKVGDVKVQWPEMSQVISWIHDAGGVAVLAHPIKYRMTNRKLAMLVGEFAGYGGDSLEIATAGVDVNQVKMLARIAGQNGLSGSRGSDFHSPRQFWSELGKAPGLPAEVPPVWFGFVNE</sequence>
<dbReference type="Gene3D" id="1.10.150.650">
    <property type="match status" value="1"/>
</dbReference>
<dbReference type="EMBL" id="CP007142">
    <property type="protein sequence ID" value="AJQ96465.1"/>
    <property type="molecule type" value="Genomic_DNA"/>
</dbReference>
<protein>
    <submittedName>
        <fullName evidence="1">Putative metal-dependent phosphoesterase (PHP family)</fullName>
    </submittedName>
</protein>
<dbReference type="STRING" id="1445510.YC6258_04433"/>
<dbReference type="InterPro" id="IPR052018">
    <property type="entry name" value="PHP_domain"/>
</dbReference>
<dbReference type="AlphaFoldDB" id="A0A0C5VAU1"/>
<dbReference type="CDD" id="cd07438">
    <property type="entry name" value="PHP_HisPPase_AMP"/>
    <property type="match status" value="1"/>
</dbReference>
<proteinExistence type="predicted"/>
<dbReference type="PATRIC" id="fig|1445510.3.peg.4397"/>
<dbReference type="Proteomes" id="UP000032266">
    <property type="component" value="Chromosome"/>
</dbReference>
<evidence type="ECO:0000313" key="2">
    <source>
        <dbReference type="Proteomes" id="UP000032266"/>
    </source>
</evidence>